<comment type="caution">
    <text evidence="1">Lacks conserved residue(s) required for the propagation of feature annotation.</text>
</comment>
<keyword evidence="4" id="KW-1185">Reference proteome</keyword>
<dbReference type="InterPro" id="IPR051567">
    <property type="entry name" value="Unconventional_Myosin_ATPase"/>
</dbReference>
<dbReference type="AlphaFoldDB" id="A0A401Q7E9"/>
<dbReference type="InterPro" id="IPR001609">
    <property type="entry name" value="Myosin_head_motor_dom-like"/>
</dbReference>
<reference evidence="3 4" key="1">
    <citation type="journal article" date="2018" name="Nat. Ecol. Evol.">
        <title>Shark genomes provide insights into elasmobranch evolution and the origin of vertebrates.</title>
        <authorList>
            <person name="Hara Y"/>
            <person name="Yamaguchi K"/>
            <person name="Onimaru K"/>
            <person name="Kadota M"/>
            <person name="Koyanagi M"/>
            <person name="Keeley SD"/>
            <person name="Tatsumi K"/>
            <person name="Tanaka K"/>
            <person name="Motone F"/>
            <person name="Kageyama Y"/>
            <person name="Nozu R"/>
            <person name="Adachi N"/>
            <person name="Nishimura O"/>
            <person name="Nakagawa R"/>
            <person name="Tanegashima C"/>
            <person name="Kiyatake I"/>
            <person name="Matsumoto R"/>
            <person name="Murakumo K"/>
            <person name="Nishida K"/>
            <person name="Terakita A"/>
            <person name="Kuratani S"/>
            <person name="Sato K"/>
            <person name="Hyodo S Kuraku.S."/>
        </authorList>
    </citation>
    <scope>NUCLEOTIDE SEQUENCE [LARGE SCALE GENOMIC DNA]</scope>
</reference>
<feature type="domain" description="Myosin motor" evidence="2">
    <location>
        <begin position="1"/>
        <end position="124"/>
    </location>
</feature>
<comment type="similarity">
    <text evidence="1">Belongs to the TRAFAC class myosin-kinesin ATPase superfamily. Myosin family.</text>
</comment>
<keyword evidence="1" id="KW-0518">Myosin</keyword>
<sequence>EEYTQEQLGWAFIPVADRQNCLDLITAKPHGILRILDDQTNLPQATDHTFLQKCHYQHSNNPWYVKPKLPLPVFTVRHYAGAVTYQVHKFLDKNHDQLRPEMMELFIHSRNKVCDILETAGDLY</sequence>
<organism evidence="3 4">
    <name type="scientific">Scyliorhinus torazame</name>
    <name type="common">Cloudy catshark</name>
    <name type="synonym">Catulus torazame</name>
    <dbReference type="NCBI Taxonomy" id="75743"/>
    <lineage>
        <taxon>Eukaryota</taxon>
        <taxon>Metazoa</taxon>
        <taxon>Chordata</taxon>
        <taxon>Craniata</taxon>
        <taxon>Vertebrata</taxon>
        <taxon>Chondrichthyes</taxon>
        <taxon>Elasmobranchii</taxon>
        <taxon>Galeomorphii</taxon>
        <taxon>Galeoidea</taxon>
        <taxon>Carcharhiniformes</taxon>
        <taxon>Scyliorhinidae</taxon>
        <taxon>Scyliorhinus</taxon>
    </lineage>
</organism>
<dbReference type="Proteomes" id="UP000288216">
    <property type="component" value="Unassembled WGS sequence"/>
</dbReference>
<evidence type="ECO:0000259" key="2">
    <source>
        <dbReference type="PROSITE" id="PS51456"/>
    </source>
</evidence>
<dbReference type="SUPFAM" id="SSF52540">
    <property type="entry name" value="P-loop containing nucleoside triphosphate hydrolases"/>
    <property type="match status" value="1"/>
</dbReference>
<dbReference type="PANTHER" id="PTHR22692:SF26">
    <property type="entry name" value="SH3 DOMAIN-CONTAINING PROTEIN"/>
    <property type="match status" value="1"/>
</dbReference>
<dbReference type="EMBL" id="BFAA01018817">
    <property type="protein sequence ID" value="GCB81299.1"/>
    <property type="molecule type" value="Genomic_DNA"/>
</dbReference>
<proteinExistence type="inferred from homology"/>
<evidence type="ECO:0000313" key="3">
    <source>
        <dbReference type="EMBL" id="GCB81299.1"/>
    </source>
</evidence>
<name>A0A401Q7E9_SCYTO</name>
<dbReference type="GO" id="GO:0003774">
    <property type="term" value="F:cytoskeletal motor activity"/>
    <property type="evidence" value="ECO:0007669"/>
    <property type="project" value="InterPro"/>
</dbReference>
<dbReference type="STRING" id="75743.A0A401Q7E9"/>
<dbReference type="GO" id="GO:0003779">
    <property type="term" value="F:actin binding"/>
    <property type="evidence" value="ECO:0007669"/>
    <property type="project" value="UniProtKB-KW"/>
</dbReference>
<dbReference type="PANTHER" id="PTHR22692">
    <property type="entry name" value="MYOSIN VII, XV"/>
    <property type="match status" value="1"/>
</dbReference>
<keyword evidence="1" id="KW-0009">Actin-binding</keyword>
<comment type="caution">
    <text evidence="3">The sequence shown here is derived from an EMBL/GenBank/DDBJ whole genome shotgun (WGS) entry which is preliminary data.</text>
</comment>
<accession>A0A401Q7E9</accession>
<dbReference type="InterPro" id="IPR027417">
    <property type="entry name" value="P-loop_NTPase"/>
</dbReference>
<dbReference type="OrthoDB" id="8182952at2759"/>
<dbReference type="Gene3D" id="1.20.58.530">
    <property type="match status" value="1"/>
</dbReference>
<gene>
    <name evidence="3" type="ORF">scyTo_0021370</name>
</gene>
<dbReference type="Pfam" id="PF00063">
    <property type="entry name" value="Myosin_head"/>
    <property type="match status" value="1"/>
</dbReference>
<keyword evidence="1" id="KW-0505">Motor protein</keyword>
<evidence type="ECO:0000256" key="1">
    <source>
        <dbReference type="PROSITE-ProRule" id="PRU00782"/>
    </source>
</evidence>
<dbReference type="GO" id="GO:0016459">
    <property type="term" value="C:myosin complex"/>
    <property type="evidence" value="ECO:0007669"/>
    <property type="project" value="UniProtKB-KW"/>
</dbReference>
<protein>
    <recommendedName>
        <fullName evidence="2">Myosin motor domain-containing protein</fullName>
    </recommendedName>
</protein>
<evidence type="ECO:0000313" key="4">
    <source>
        <dbReference type="Proteomes" id="UP000288216"/>
    </source>
</evidence>
<dbReference type="PROSITE" id="PS51456">
    <property type="entry name" value="MYOSIN_MOTOR"/>
    <property type="match status" value="1"/>
</dbReference>
<dbReference type="GO" id="GO:0005524">
    <property type="term" value="F:ATP binding"/>
    <property type="evidence" value="ECO:0007669"/>
    <property type="project" value="InterPro"/>
</dbReference>
<feature type="non-terminal residue" evidence="3">
    <location>
        <position position="1"/>
    </location>
</feature>